<keyword evidence="1" id="KW-0812">Transmembrane</keyword>
<evidence type="ECO:0000313" key="2">
    <source>
        <dbReference type="EMBL" id="QMT02575.1"/>
    </source>
</evidence>
<sequence length="87" mass="9469">MPDPFHSLVIMNLLFVVGAWCLARPSYPAAAALVVIAVAWLFLNDPIEGRVLVSFTVDHGITESDILSLAAVVVAAVTVRRLRVRQE</sequence>
<protein>
    <submittedName>
        <fullName evidence="2">Uncharacterized protein</fullName>
    </submittedName>
</protein>
<keyword evidence="3" id="KW-1185">Reference proteome</keyword>
<gene>
    <name evidence="2" type="ORF">H1R19_05335</name>
</gene>
<name>A0A7D7LX33_9ACTN</name>
<proteinExistence type="predicted"/>
<accession>A0A7D7LX33</accession>
<dbReference type="EMBL" id="CP059491">
    <property type="protein sequence ID" value="QMT02575.1"/>
    <property type="molecule type" value="Genomic_DNA"/>
</dbReference>
<feature type="transmembrane region" description="Helical" evidence="1">
    <location>
        <begin position="30"/>
        <end position="46"/>
    </location>
</feature>
<reference evidence="3" key="1">
    <citation type="submission" date="2020-07" db="EMBL/GenBank/DDBJ databases">
        <title>novel species isolated from the respiratory tract of Marmot.</title>
        <authorList>
            <person name="Zhang G."/>
        </authorList>
    </citation>
    <scope>NUCLEOTIDE SEQUENCE [LARGE SCALE GENOMIC DNA]</scope>
    <source>
        <strain evidence="3">686</strain>
    </source>
</reference>
<evidence type="ECO:0000313" key="3">
    <source>
        <dbReference type="Proteomes" id="UP000515663"/>
    </source>
</evidence>
<organism evidence="2 3">
    <name type="scientific">Gordonia jinghuaiqii</name>
    <dbReference type="NCBI Taxonomy" id="2758710"/>
    <lineage>
        <taxon>Bacteria</taxon>
        <taxon>Bacillati</taxon>
        <taxon>Actinomycetota</taxon>
        <taxon>Actinomycetes</taxon>
        <taxon>Mycobacteriales</taxon>
        <taxon>Gordoniaceae</taxon>
        <taxon>Gordonia</taxon>
    </lineage>
</organism>
<dbReference type="AlphaFoldDB" id="A0A7D7LX33"/>
<dbReference type="Proteomes" id="UP000515663">
    <property type="component" value="Chromosome"/>
</dbReference>
<keyword evidence="1" id="KW-0472">Membrane</keyword>
<keyword evidence="1" id="KW-1133">Transmembrane helix</keyword>
<dbReference type="KEGG" id="gji:H1R19_05335"/>
<evidence type="ECO:0000256" key="1">
    <source>
        <dbReference type="SAM" id="Phobius"/>
    </source>
</evidence>
<dbReference type="RefSeq" id="WP_219850758.1">
    <property type="nucleotide sequence ID" value="NZ_CP059491.1"/>
</dbReference>